<dbReference type="Pfam" id="PF02579">
    <property type="entry name" value="Nitro_FeMo-Co"/>
    <property type="match status" value="1"/>
</dbReference>
<dbReference type="PANTHER" id="PTHR42983:SF1">
    <property type="entry name" value="IRON-MOLYBDENUM PROTEIN"/>
    <property type="match status" value="1"/>
</dbReference>
<evidence type="ECO:0000313" key="2">
    <source>
        <dbReference type="EMBL" id="EHM09211.1"/>
    </source>
</evidence>
<proteinExistence type="predicted"/>
<dbReference type="SUPFAM" id="SSF53146">
    <property type="entry name" value="Nitrogenase accessory factor-like"/>
    <property type="match status" value="1"/>
</dbReference>
<dbReference type="eggNOG" id="COG1433">
    <property type="taxonomic scope" value="Bacteria"/>
</dbReference>
<reference evidence="2 3" key="1">
    <citation type="submission" date="2011-10" db="EMBL/GenBank/DDBJ databases">
        <title>The Noncontiguous Finished genome of Thermanaerovibrio velox DSM 12556.</title>
        <authorList>
            <consortium name="US DOE Joint Genome Institute (JGI-PGF)"/>
            <person name="Lucas S."/>
            <person name="Copeland A."/>
            <person name="Lapidus A."/>
            <person name="Glavina del Rio T."/>
            <person name="Dalin E."/>
            <person name="Tice H."/>
            <person name="Bruce D."/>
            <person name="Goodwin L."/>
            <person name="Pitluck S."/>
            <person name="Peters L."/>
            <person name="Mikhailova N."/>
            <person name="Teshima H."/>
            <person name="Kyrpides N."/>
            <person name="Mavromatis K."/>
            <person name="Ivanova N."/>
            <person name="Markowitz V."/>
            <person name="Cheng J.-F."/>
            <person name="Hugenholtz P."/>
            <person name="Woyke T."/>
            <person name="Wu D."/>
            <person name="Spring S."/>
            <person name="Brambilla E.-M."/>
            <person name="Klenk H.-P."/>
            <person name="Eisen J.A."/>
        </authorList>
    </citation>
    <scope>NUCLEOTIDE SEQUENCE [LARGE SCALE GENOMIC DNA]</scope>
    <source>
        <strain evidence="2 3">DSM 12556</strain>
    </source>
</reference>
<protein>
    <recommendedName>
        <fullName evidence="1">Dinitrogenase iron-molybdenum cofactor biosynthesis domain-containing protein</fullName>
    </recommendedName>
</protein>
<evidence type="ECO:0000259" key="1">
    <source>
        <dbReference type="Pfam" id="PF02579"/>
    </source>
</evidence>
<keyword evidence="3" id="KW-1185">Reference proteome</keyword>
<sequence>MKIAVPLEGGNVCAHFGHAPQFMLVTADQGTVVKKEMLDNPGHEPGRLPKWLGDMGIEAIITGGMGERAVNLFRAQGIQVYMGVTGPADLAVEALLRGKLAGGASLCSHGSGHEHPGECGPGGSGCGH</sequence>
<organism evidence="2 3">
    <name type="scientific">Thermanaerovibrio velox DSM 12556</name>
    <dbReference type="NCBI Taxonomy" id="926567"/>
    <lineage>
        <taxon>Bacteria</taxon>
        <taxon>Thermotogati</taxon>
        <taxon>Synergistota</taxon>
        <taxon>Synergistia</taxon>
        <taxon>Synergistales</taxon>
        <taxon>Synergistaceae</taxon>
        <taxon>Thermanaerovibrio</taxon>
    </lineage>
</organism>
<dbReference type="Proteomes" id="UP000005730">
    <property type="component" value="Chromosome"/>
</dbReference>
<dbReference type="InterPro" id="IPR003731">
    <property type="entry name" value="Di-Nase_FeMo-co_biosynth"/>
</dbReference>
<dbReference type="InterPro" id="IPR033913">
    <property type="entry name" value="MTH1175_dom"/>
</dbReference>
<dbReference type="Gene3D" id="3.30.420.130">
    <property type="entry name" value="Dinitrogenase iron-molybdenum cofactor biosynthesis domain"/>
    <property type="match status" value="1"/>
</dbReference>
<gene>
    <name evidence="2" type="ORF">TheveDRAFT_0022</name>
</gene>
<dbReference type="InterPro" id="IPR036105">
    <property type="entry name" value="DiNase_FeMo-co_biosyn_sf"/>
</dbReference>
<accession>H0UMR6</accession>
<dbReference type="CDD" id="cd00851">
    <property type="entry name" value="MTH1175"/>
    <property type="match status" value="1"/>
</dbReference>
<name>H0UMR6_9BACT</name>
<dbReference type="AlphaFoldDB" id="H0UMR6"/>
<feature type="domain" description="Dinitrogenase iron-molybdenum cofactor biosynthesis" evidence="1">
    <location>
        <begin position="9"/>
        <end position="96"/>
    </location>
</feature>
<dbReference type="EMBL" id="CM001377">
    <property type="protein sequence ID" value="EHM09211.1"/>
    <property type="molecule type" value="Genomic_DNA"/>
</dbReference>
<dbReference type="RefSeq" id="WP_006582702.1">
    <property type="nucleotide sequence ID" value="NZ_CM001377.1"/>
</dbReference>
<evidence type="ECO:0000313" key="3">
    <source>
        <dbReference type="Proteomes" id="UP000005730"/>
    </source>
</evidence>
<dbReference type="STRING" id="926567.TheveDRAFT_0022"/>
<dbReference type="PANTHER" id="PTHR42983">
    <property type="entry name" value="DINITROGENASE IRON-MOLYBDENUM COFACTOR PROTEIN-RELATED"/>
    <property type="match status" value="1"/>
</dbReference>
<dbReference type="OrthoDB" id="280278at2"/>
<dbReference type="HOGENOM" id="CLU_104194_2_0_0"/>